<evidence type="ECO:0000313" key="8">
    <source>
        <dbReference type="EMBL" id="CAA75633.1"/>
    </source>
</evidence>
<name>Q9YND0_RHDV</name>
<comment type="subcellular location">
    <subcellularLocation>
        <location evidence="1">Host cytoplasm</location>
    </subcellularLocation>
    <subcellularLocation>
        <location evidence="2">Virion</location>
    </subcellularLocation>
</comment>
<keyword evidence="3" id="KW-0946">Virion</keyword>
<proteinExistence type="predicted"/>
<feature type="region of interest" description="Disordered" evidence="6">
    <location>
        <begin position="1"/>
        <end position="33"/>
    </location>
</feature>
<evidence type="ECO:0000256" key="6">
    <source>
        <dbReference type="SAM" id="MobiDB-lite"/>
    </source>
</evidence>
<gene>
    <name evidence="8" type="primary">VP60</name>
</gene>
<feature type="domain" description="Calicivirus coat protein" evidence="7">
    <location>
        <begin position="4"/>
        <end position="299"/>
    </location>
</feature>
<organism evidence="8">
    <name type="scientific">Rabbit hemorrhagic disease virus</name>
    <name type="common">RHDV</name>
    <dbReference type="NCBI Taxonomy" id="11976"/>
    <lineage>
        <taxon>Viruses</taxon>
        <taxon>Riboviria</taxon>
        <taxon>Orthornavirae</taxon>
        <taxon>Pisuviricota</taxon>
        <taxon>Pisoniviricetes</taxon>
        <taxon>Picornavirales</taxon>
        <taxon>Caliciviridae</taxon>
        <taxon>Lagovirus</taxon>
        <taxon>Lagovirus europaeus</taxon>
    </lineage>
</organism>
<evidence type="ECO:0000256" key="2">
    <source>
        <dbReference type="ARBA" id="ARBA00004328"/>
    </source>
</evidence>
<dbReference type="InterPro" id="IPR004005">
    <property type="entry name" value="Calicivirus_coat"/>
</dbReference>
<dbReference type="CDD" id="cd00205">
    <property type="entry name" value="rhv_like"/>
    <property type="match status" value="1"/>
</dbReference>
<organismHost>
    <name type="scientific">Oryctolagus cuniculus</name>
    <name type="common">Rabbit</name>
    <dbReference type="NCBI Taxonomy" id="9986"/>
</organismHost>
<evidence type="ECO:0000256" key="1">
    <source>
        <dbReference type="ARBA" id="ARBA00004192"/>
    </source>
</evidence>
<evidence type="ECO:0000256" key="3">
    <source>
        <dbReference type="ARBA" id="ARBA00022844"/>
    </source>
</evidence>
<evidence type="ECO:0000256" key="4">
    <source>
        <dbReference type="ARBA" id="ARBA00023200"/>
    </source>
</evidence>
<dbReference type="EMBL" id="Y15442">
    <property type="protein sequence ID" value="CAA75633.1"/>
    <property type="molecule type" value="Genomic_RNA"/>
</dbReference>
<keyword evidence="4" id="KW-1035">Host cytoplasm</keyword>
<accession>Q9YND0</accession>
<dbReference type="Gene3D" id="2.60.120.20">
    <property type="match status" value="1"/>
</dbReference>
<protein>
    <submittedName>
        <fullName evidence="8">Capsid structural protein VP60</fullName>
    </submittedName>
</protein>
<dbReference type="GO" id="GO:0030430">
    <property type="term" value="C:host cell cytoplasm"/>
    <property type="evidence" value="ECO:0007669"/>
    <property type="project" value="UniProtKB-SubCell"/>
</dbReference>
<sequence>MEGKARTAPQGEAAGTATTASVPGTTTDGMDPGVVAATSVATAENSSASVATAGIGGPPQQVDQQETWRTNFYYNDVFTWSVADAPGSILYTCQHSPQNNPFTAVLSQMYAGWAGGMQFRFIVAGSGVFGGRLVAAVIPPGIEIGPGLEVRQFPHVVIDARSLEPVTITMPDLRPNMYHPTGDPGLVPTLVLSVYNNLINPFGGSTSAIQVTVETRPSEDFEFVMIRAPSSKTVDSISPAGLLTTPVLTGVGNDNRWNGQIVGLQPVPGGVFTCNRHWNLNGSTYGWSSPRFADIDHRRGSASYSGNNSTNVLQFWYANAGSAIDNPISQVAPDGFPDMSFVPFNSPNIPTAGWVGFGGIWNSNNGAPAATTVQAYELGFATGAPNNLQPTTNTSGAQTVAKSIYAVVTGTNQNPTGLFVMASGVISTPNASAVTYTPQPDRIVTTPGTPAAAPVGKNTPIMFASVVRRTGDVNAAAGSTNGTQYGTGSQPLPVTIGLSLNNYSSALVPGQFFVWQLTFASGFMEIGLSVDGYFYAGTGASTTLIDLTELIDVRPVGPRPSKSTLVFNLGGTANGFSYV</sequence>
<dbReference type="Pfam" id="PF00915">
    <property type="entry name" value="Calici_coat"/>
    <property type="match status" value="1"/>
</dbReference>
<reference evidence="8" key="1">
    <citation type="submission" date="1997-11" db="EMBL/GenBank/DDBJ databases">
        <title>Pathogenic, antigenic and molecular properties of rabbit haemorrhagic disease virus (RHDV) isolated from vaccinated rabbits: Detection and preliminary characterization of antigenic variants.</title>
        <authorList>
            <person name="Schirrmeier H."/>
            <person name="Reimann I."/>
            <person name="Koellner B."/>
        </authorList>
    </citation>
    <scope>NUCLEOTIDE SEQUENCE</scope>
    <source>
        <strain evidence="8">Triptis</strain>
    </source>
</reference>
<evidence type="ECO:0000256" key="5">
    <source>
        <dbReference type="ARBA" id="ARBA00024666"/>
    </source>
</evidence>
<dbReference type="SUPFAM" id="SSF88633">
    <property type="entry name" value="Positive stranded ssRNA viruses"/>
    <property type="match status" value="1"/>
</dbReference>
<dbReference type="GO" id="GO:0044423">
    <property type="term" value="C:virion component"/>
    <property type="evidence" value="ECO:0007669"/>
    <property type="project" value="UniProtKB-KW"/>
</dbReference>
<feature type="compositionally biased region" description="Low complexity" evidence="6">
    <location>
        <begin position="13"/>
        <end position="29"/>
    </location>
</feature>
<dbReference type="InterPro" id="IPR029053">
    <property type="entry name" value="Viral_coat"/>
</dbReference>
<comment type="function">
    <text evidence="5">Capsid protein VP60 self assembles to form an icosahedral capsid with a T=3 symmetry, about 35 nm in diameter, and consisting of 180 capsid proteins. A smaller form of capsid with a diameter of 23 nm might be capsid proteins assembled as icosahedron with T=1 symmetry. The capsid encapsulate VP2 proteins and genomic or subgenomic RNA. Attaches virion to target cells by binding histo-blood group antigens, inducing endocytosis of the viral particle. Acidification of the endosome induces conformational change of capsid protein thereby injecting virus genomic RNA into host cytoplasm.</text>
</comment>
<evidence type="ECO:0000259" key="7">
    <source>
        <dbReference type="Pfam" id="PF00915"/>
    </source>
</evidence>
<dbReference type="InterPro" id="IPR033703">
    <property type="entry name" value="Rhv-like"/>
</dbReference>